<organism evidence="1 2">
    <name type="scientific">Xylaria flabelliformis</name>
    <dbReference type="NCBI Taxonomy" id="2512241"/>
    <lineage>
        <taxon>Eukaryota</taxon>
        <taxon>Fungi</taxon>
        <taxon>Dikarya</taxon>
        <taxon>Ascomycota</taxon>
        <taxon>Pezizomycotina</taxon>
        <taxon>Sordariomycetes</taxon>
        <taxon>Xylariomycetidae</taxon>
        <taxon>Xylariales</taxon>
        <taxon>Xylariaceae</taxon>
        <taxon>Xylaria</taxon>
    </lineage>
</organism>
<proteinExistence type="predicted"/>
<accession>A0A553I2C0</accession>
<reference evidence="2" key="1">
    <citation type="submission" date="2019-06" db="EMBL/GenBank/DDBJ databases">
        <title>Draft genome sequence of the griseofulvin-producing fungus Xylaria cubensis strain G536.</title>
        <authorList>
            <person name="Mead M.E."/>
            <person name="Raja H.A."/>
            <person name="Steenwyk J.L."/>
            <person name="Knowles S.L."/>
            <person name="Oberlies N.H."/>
            <person name="Rokas A."/>
        </authorList>
    </citation>
    <scope>NUCLEOTIDE SEQUENCE [LARGE SCALE GENOMIC DNA]</scope>
    <source>
        <strain evidence="2">G536</strain>
    </source>
</reference>
<keyword evidence="2" id="KW-1185">Reference proteome</keyword>
<name>A0A553I2C0_9PEZI</name>
<dbReference type="AlphaFoldDB" id="A0A553I2C0"/>
<sequence length="131" mass="14272">MGMGMVMERECEWDWDWGRGWNYLARRKDRGRAAAVDRTWKMVVIPITQRARKVQQIASSAPCGVLLLAAAAAYTEPDAADGNEVAVEDEREVGAVAAAAAVALEDRGRGRVPIGSADSQQMVFGLPWITP</sequence>
<comment type="caution">
    <text evidence="1">The sequence shown here is derived from an EMBL/GenBank/DDBJ whole genome shotgun (WGS) entry which is preliminary data.</text>
</comment>
<dbReference type="Proteomes" id="UP000319160">
    <property type="component" value="Unassembled WGS sequence"/>
</dbReference>
<evidence type="ECO:0000313" key="2">
    <source>
        <dbReference type="Proteomes" id="UP000319160"/>
    </source>
</evidence>
<dbReference type="EMBL" id="VFLP01000023">
    <property type="protein sequence ID" value="TRX94345.1"/>
    <property type="molecule type" value="Genomic_DNA"/>
</dbReference>
<gene>
    <name evidence="1" type="ORF">FHL15_004812</name>
</gene>
<evidence type="ECO:0000313" key="1">
    <source>
        <dbReference type="EMBL" id="TRX94345.1"/>
    </source>
</evidence>
<protein>
    <submittedName>
        <fullName evidence="1">Uncharacterized protein</fullName>
    </submittedName>
</protein>